<dbReference type="GO" id="GO:0002926">
    <property type="term" value="P:tRNA wobble base 5-methoxycarbonylmethyl-2-thiouridinylation"/>
    <property type="evidence" value="ECO:0007669"/>
    <property type="project" value="TreeGrafter"/>
</dbReference>
<dbReference type="SFLD" id="SFLDS00029">
    <property type="entry name" value="Radical_SAM"/>
    <property type="match status" value="1"/>
</dbReference>
<dbReference type="InterPro" id="IPR023404">
    <property type="entry name" value="rSAM_horseshoe"/>
</dbReference>
<dbReference type="Gene3D" id="3.80.30.20">
    <property type="entry name" value="tm_1862 like domain"/>
    <property type="match status" value="1"/>
</dbReference>
<dbReference type="CDD" id="cd01335">
    <property type="entry name" value="Radical_SAM"/>
    <property type="match status" value="1"/>
</dbReference>
<comment type="caution">
    <text evidence="8">The sequence shown here is derived from an EMBL/GenBank/DDBJ whole genome shotgun (WGS) entry which is preliminary data.</text>
</comment>
<organism evidence="8 9">
    <name type="scientific">Candidatus Scatomorpha merdipullorum</name>
    <dbReference type="NCBI Taxonomy" id="2840927"/>
    <lineage>
        <taxon>Bacteria</taxon>
        <taxon>Bacillati</taxon>
        <taxon>Bacillota</taxon>
        <taxon>Clostridia</taxon>
        <taxon>Eubacteriales</taxon>
        <taxon>Candidatus Scatomorpha</taxon>
    </lineage>
</organism>
<dbReference type="SFLD" id="SFLDG01086">
    <property type="entry name" value="elongater_protein-like"/>
    <property type="match status" value="1"/>
</dbReference>
<comment type="cofactor">
    <cofactor evidence="1">
        <name>[4Fe-4S] cluster</name>
        <dbReference type="ChEBI" id="CHEBI:49883"/>
    </cofactor>
</comment>
<protein>
    <submittedName>
        <fullName evidence="8">Radical SAM protein</fullName>
    </submittedName>
</protein>
<dbReference type="GO" id="GO:0003824">
    <property type="term" value="F:catalytic activity"/>
    <property type="evidence" value="ECO:0007669"/>
    <property type="project" value="InterPro"/>
</dbReference>
<accession>A0A9D1FDM6</accession>
<dbReference type="GO" id="GO:0046872">
    <property type="term" value="F:metal ion binding"/>
    <property type="evidence" value="ECO:0007669"/>
    <property type="project" value="UniProtKB-KW"/>
</dbReference>
<evidence type="ECO:0000313" key="8">
    <source>
        <dbReference type="EMBL" id="HIS67157.1"/>
    </source>
</evidence>
<dbReference type="SMART" id="SM00729">
    <property type="entry name" value="Elp3"/>
    <property type="match status" value="1"/>
</dbReference>
<dbReference type="InterPro" id="IPR032432">
    <property type="entry name" value="Radical_SAM_C"/>
</dbReference>
<dbReference type="SUPFAM" id="SSF102114">
    <property type="entry name" value="Radical SAM enzymes"/>
    <property type="match status" value="1"/>
</dbReference>
<dbReference type="PANTHER" id="PTHR11135:SF0">
    <property type="entry name" value="ELONGATOR COMPLEX PROTEIN 3"/>
    <property type="match status" value="1"/>
</dbReference>
<dbReference type="EMBL" id="DVJK01000175">
    <property type="protein sequence ID" value="HIS67157.1"/>
    <property type="molecule type" value="Genomic_DNA"/>
</dbReference>
<dbReference type="GO" id="GO:0051539">
    <property type="term" value="F:4 iron, 4 sulfur cluster binding"/>
    <property type="evidence" value="ECO:0007669"/>
    <property type="project" value="UniProtKB-KW"/>
</dbReference>
<evidence type="ECO:0000256" key="6">
    <source>
        <dbReference type="ARBA" id="ARBA00023014"/>
    </source>
</evidence>
<dbReference type="InterPro" id="IPR007197">
    <property type="entry name" value="rSAM"/>
</dbReference>
<reference evidence="8" key="2">
    <citation type="journal article" date="2021" name="PeerJ">
        <title>Extensive microbial diversity within the chicken gut microbiome revealed by metagenomics and culture.</title>
        <authorList>
            <person name="Gilroy R."/>
            <person name="Ravi A."/>
            <person name="Getino M."/>
            <person name="Pursley I."/>
            <person name="Horton D.L."/>
            <person name="Alikhan N.F."/>
            <person name="Baker D."/>
            <person name="Gharbi K."/>
            <person name="Hall N."/>
            <person name="Watson M."/>
            <person name="Adriaenssens E.M."/>
            <person name="Foster-Nyarko E."/>
            <person name="Jarju S."/>
            <person name="Secka A."/>
            <person name="Antonio M."/>
            <person name="Oren A."/>
            <person name="Chaudhuri R.R."/>
            <person name="La Ragione R."/>
            <person name="Hildebrand F."/>
            <person name="Pallen M.J."/>
        </authorList>
    </citation>
    <scope>NUCLEOTIDE SEQUENCE</scope>
    <source>
        <strain evidence="8">ChiHjej10B9-9673</strain>
    </source>
</reference>
<dbReference type="PROSITE" id="PS51918">
    <property type="entry name" value="RADICAL_SAM"/>
    <property type="match status" value="1"/>
</dbReference>
<dbReference type="InterPro" id="IPR006638">
    <property type="entry name" value="Elp3/MiaA/NifB-like_rSAM"/>
</dbReference>
<keyword evidence="5" id="KW-0408">Iron</keyword>
<evidence type="ECO:0000259" key="7">
    <source>
        <dbReference type="PROSITE" id="PS51918"/>
    </source>
</evidence>
<evidence type="ECO:0000256" key="4">
    <source>
        <dbReference type="ARBA" id="ARBA00022723"/>
    </source>
</evidence>
<evidence type="ECO:0000313" key="9">
    <source>
        <dbReference type="Proteomes" id="UP000824001"/>
    </source>
</evidence>
<evidence type="ECO:0000256" key="2">
    <source>
        <dbReference type="ARBA" id="ARBA00022485"/>
    </source>
</evidence>
<feature type="domain" description="Radical SAM core" evidence="7">
    <location>
        <begin position="3"/>
        <end position="238"/>
    </location>
</feature>
<gene>
    <name evidence="8" type="ORF">IAC18_06290</name>
</gene>
<dbReference type="PANTHER" id="PTHR11135">
    <property type="entry name" value="HISTONE ACETYLTRANSFERASE-RELATED"/>
    <property type="match status" value="1"/>
</dbReference>
<name>A0A9D1FDM6_9FIRM</name>
<keyword evidence="2" id="KW-0004">4Fe-4S</keyword>
<dbReference type="Pfam" id="PF16199">
    <property type="entry name" value="Radical_SAM_C"/>
    <property type="match status" value="1"/>
</dbReference>
<evidence type="ECO:0000256" key="1">
    <source>
        <dbReference type="ARBA" id="ARBA00001966"/>
    </source>
</evidence>
<proteinExistence type="predicted"/>
<evidence type="ECO:0000256" key="5">
    <source>
        <dbReference type="ARBA" id="ARBA00023004"/>
    </source>
</evidence>
<dbReference type="InterPro" id="IPR039661">
    <property type="entry name" value="ELP3"/>
</dbReference>
<keyword evidence="4" id="KW-0479">Metal-binding</keyword>
<evidence type="ECO:0000256" key="3">
    <source>
        <dbReference type="ARBA" id="ARBA00022691"/>
    </source>
</evidence>
<reference evidence="8" key="1">
    <citation type="submission" date="2020-10" db="EMBL/GenBank/DDBJ databases">
        <authorList>
            <person name="Gilroy R."/>
        </authorList>
    </citation>
    <scope>NUCLEOTIDE SEQUENCE</scope>
    <source>
        <strain evidence="8">ChiHjej10B9-9673</strain>
    </source>
</reference>
<keyword evidence="6" id="KW-0411">Iron-sulfur</keyword>
<dbReference type="Proteomes" id="UP000824001">
    <property type="component" value="Unassembled WGS sequence"/>
</dbReference>
<keyword evidence="3" id="KW-0949">S-adenosyl-L-methionine</keyword>
<dbReference type="SFLD" id="SFLDG01082">
    <property type="entry name" value="B12-binding_domain_containing"/>
    <property type="match status" value="1"/>
</dbReference>
<dbReference type="Pfam" id="PF04055">
    <property type="entry name" value="Radical_SAM"/>
    <property type="match status" value="1"/>
</dbReference>
<sequence length="333" mass="35351">MSARESIIPVFVPHLGCPNDCVFCNQRRISGSLSPARPEDVAAAIDRALSLTPPGTRCQLAFYGGSFTAIPDAEQEALLGAAQPYLERGDIASIRLSTRPDAIDGAVLARLKRHGVETVELGAQSMSDSVLALSGRGHTAADVEEASRAVKAAGFRLILQMMTGLPGSDDETDIGSARSIAALEPDGVRVYPTVIVRDTALFDLWRAGRYKEHTVEDAVRVCARIVPVFEAAGIPIIRMGLNPTEDLSGGDAVGGAYHPALGELVRARIMRGRAEALLEGSAPGADITLRVNPRLMSQLVGQHGANRAYLTEKFALKRLKILPDAAVEGVELG</sequence>
<dbReference type="InterPro" id="IPR058240">
    <property type="entry name" value="rSAM_sf"/>
</dbReference>
<dbReference type="GO" id="GO:0005737">
    <property type="term" value="C:cytoplasm"/>
    <property type="evidence" value="ECO:0007669"/>
    <property type="project" value="TreeGrafter"/>
</dbReference>
<dbReference type="AlphaFoldDB" id="A0A9D1FDM6"/>